<feature type="domain" description="RRM" evidence="15">
    <location>
        <begin position="789"/>
        <end position="879"/>
    </location>
</feature>
<dbReference type="CDD" id="cd04323">
    <property type="entry name" value="AsnRS_cyto_like_N"/>
    <property type="match status" value="1"/>
</dbReference>
<feature type="domain" description="RRM" evidence="15">
    <location>
        <begin position="944"/>
        <end position="1017"/>
    </location>
</feature>
<dbReference type="PRINTS" id="PR01042">
    <property type="entry name" value="TRNASYNTHASP"/>
</dbReference>
<evidence type="ECO:0000259" key="15">
    <source>
        <dbReference type="PROSITE" id="PS50102"/>
    </source>
</evidence>
<dbReference type="Gene3D" id="3.30.1910.20">
    <property type="entry name" value="asparaginyl-tRNA synthetase, N-terminal domain"/>
    <property type="match status" value="1"/>
</dbReference>
<keyword evidence="7" id="KW-0067">ATP-binding</keyword>
<evidence type="ECO:0000313" key="18">
    <source>
        <dbReference type="Proteomes" id="UP000789901"/>
    </source>
</evidence>
<dbReference type="Proteomes" id="UP000789901">
    <property type="component" value="Unassembled WGS sequence"/>
</dbReference>
<organism evidence="17 18">
    <name type="scientific">Gigaspora margarita</name>
    <dbReference type="NCBI Taxonomy" id="4874"/>
    <lineage>
        <taxon>Eukaryota</taxon>
        <taxon>Fungi</taxon>
        <taxon>Fungi incertae sedis</taxon>
        <taxon>Mucoromycota</taxon>
        <taxon>Glomeromycotina</taxon>
        <taxon>Glomeromycetes</taxon>
        <taxon>Diversisporales</taxon>
        <taxon>Gigasporaceae</taxon>
        <taxon>Gigaspora</taxon>
    </lineage>
</organism>
<dbReference type="PROSITE" id="PS50102">
    <property type="entry name" value="RRM"/>
    <property type="match status" value="4"/>
</dbReference>
<feature type="coiled-coil region" evidence="13">
    <location>
        <begin position="62"/>
        <end position="93"/>
    </location>
</feature>
<name>A0ABN7UF61_GIGMA</name>
<evidence type="ECO:0000256" key="13">
    <source>
        <dbReference type="SAM" id="Coils"/>
    </source>
</evidence>
<dbReference type="Pfam" id="PF00152">
    <property type="entry name" value="tRNA-synt_2"/>
    <property type="match status" value="1"/>
</dbReference>
<dbReference type="Gene3D" id="3.30.70.330">
    <property type="match status" value="4"/>
</dbReference>
<dbReference type="EMBL" id="CAJVQB010002075">
    <property type="protein sequence ID" value="CAG8561208.1"/>
    <property type="molecule type" value="Genomic_DNA"/>
</dbReference>
<keyword evidence="6" id="KW-0547">Nucleotide-binding</keyword>
<dbReference type="NCBIfam" id="TIGR00457">
    <property type="entry name" value="asnS"/>
    <property type="match status" value="1"/>
</dbReference>
<dbReference type="InterPro" id="IPR048952">
    <property type="entry name" value="AsnRS_N"/>
</dbReference>
<evidence type="ECO:0000256" key="10">
    <source>
        <dbReference type="ARBA" id="ARBA00029886"/>
    </source>
</evidence>
<feature type="domain" description="RRM" evidence="15">
    <location>
        <begin position="1036"/>
        <end position="1107"/>
    </location>
</feature>
<feature type="region of interest" description="Disordered" evidence="14">
    <location>
        <begin position="1120"/>
        <end position="1169"/>
    </location>
</feature>
<evidence type="ECO:0000256" key="7">
    <source>
        <dbReference type="ARBA" id="ARBA00022840"/>
    </source>
</evidence>
<reference evidence="17 18" key="1">
    <citation type="submission" date="2021-06" db="EMBL/GenBank/DDBJ databases">
        <authorList>
            <person name="Kallberg Y."/>
            <person name="Tangrot J."/>
            <person name="Rosling A."/>
        </authorList>
    </citation>
    <scope>NUCLEOTIDE SEQUENCE [LARGE SCALE GENOMIC DNA]</scope>
    <source>
        <strain evidence="17 18">120-4 pot B 10/14</strain>
    </source>
</reference>
<dbReference type="Pfam" id="PF01336">
    <property type="entry name" value="tRNA_anti-codon"/>
    <property type="match status" value="1"/>
</dbReference>
<feature type="compositionally biased region" description="Acidic residues" evidence="14">
    <location>
        <begin position="1158"/>
        <end position="1169"/>
    </location>
</feature>
<comment type="similarity">
    <text evidence="2">Belongs to the class-II aminoacyl-tRNA synthetase family.</text>
</comment>
<dbReference type="SUPFAM" id="SSF54928">
    <property type="entry name" value="RNA-binding domain, RBD"/>
    <property type="match status" value="3"/>
</dbReference>
<dbReference type="InterPro" id="IPR004522">
    <property type="entry name" value="Asn-tRNA-ligase"/>
</dbReference>
<keyword evidence="8" id="KW-0648">Protein biosynthesis</keyword>
<keyword evidence="9" id="KW-0030">Aminoacyl-tRNA synthetase</keyword>
<keyword evidence="12" id="KW-0694">RNA-binding</keyword>
<evidence type="ECO:0000256" key="1">
    <source>
        <dbReference type="ARBA" id="ARBA00004496"/>
    </source>
</evidence>
<dbReference type="CDD" id="cd00776">
    <property type="entry name" value="AsxRS_core"/>
    <property type="match status" value="1"/>
</dbReference>
<evidence type="ECO:0000256" key="2">
    <source>
        <dbReference type="ARBA" id="ARBA00008226"/>
    </source>
</evidence>
<feature type="region of interest" description="Disordered" evidence="14">
    <location>
        <begin position="545"/>
        <end position="575"/>
    </location>
</feature>
<dbReference type="Pfam" id="PF00076">
    <property type="entry name" value="RRM_1"/>
    <property type="match status" value="2"/>
</dbReference>
<comment type="catalytic activity">
    <reaction evidence="11">
        <text>tRNA(Asn) + L-asparagine + ATP = L-asparaginyl-tRNA(Asn) + AMP + diphosphate + H(+)</text>
        <dbReference type="Rhea" id="RHEA:11180"/>
        <dbReference type="Rhea" id="RHEA-COMP:9659"/>
        <dbReference type="Rhea" id="RHEA-COMP:9674"/>
        <dbReference type="ChEBI" id="CHEBI:15378"/>
        <dbReference type="ChEBI" id="CHEBI:30616"/>
        <dbReference type="ChEBI" id="CHEBI:33019"/>
        <dbReference type="ChEBI" id="CHEBI:58048"/>
        <dbReference type="ChEBI" id="CHEBI:78442"/>
        <dbReference type="ChEBI" id="CHEBI:78515"/>
        <dbReference type="ChEBI" id="CHEBI:456215"/>
        <dbReference type="EC" id="6.1.1.22"/>
    </reaction>
</comment>
<dbReference type="SMART" id="SM00360">
    <property type="entry name" value="RRM"/>
    <property type="match status" value="4"/>
</dbReference>
<evidence type="ECO:0000256" key="9">
    <source>
        <dbReference type="ARBA" id="ARBA00023146"/>
    </source>
</evidence>
<dbReference type="Gene3D" id="2.40.50.140">
    <property type="entry name" value="Nucleic acid-binding proteins"/>
    <property type="match status" value="1"/>
</dbReference>
<keyword evidence="18" id="KW-1185">Reference proteome</keyword>
<keyword evidence="4" id="KW-0963">Cytoplasm</keyword>
<evidence type="ECO:0000313" key="17">
    <source>
        <dbReference type="EMBL" id="CAG8561208.1"/>
    </source>
</evidence>
<dbReference type="PROSITE" id="PS50862">
    <property type="entry name" value="AA_TRNA_LIGASE_II"/>
    <property type="match status" value="1"/>
</dbReference>
<evidence type="ECO:0000256" key="5">
    <source>
        <dbReference type="ARBA" id="ARBA00022598"/>
    </source>
</evidence>
<comment type="caution">
    <text evidence="17">The sequence shown here is derived from an EMBL/GenBank/DDBJ whole genome shotgun (WGS) entry which is preliminary data.</text>
</comment>
<sequence length="1169" mass="129549">MPRAADIVYIDENNGVDDSGNGTRDNPYKTAVYALQVKGGNIKLLVQKSPEEGYKDISGAAFKKAKKRVEDLANKAKKEKLIYEKEQKKLEEAKSIILTQDPTLSPASKIKIHDAITNREKRVKVSGWVHRLRTQGKDMKFIILRDGSGYLQCILTGRLCHTYDALTLSLESTITVYGVITELPPGKMAPDNHELLADYWEVNHKAPGADDAFTNKLNAEADPSVLYEQRHLVIRGETASAVLKVRSRVLKAFRDHFDSKGFTEITPPCLVQTQVEGGSTLFELNYYGEKAYLTQSSQLYLETCLPSVGDVYCVSESYRAEKSHTRRHLSEYSHLEAEMAFISFEDLLDELEDLICDTIDRVLSHKPTRDLIYQLHPDFKPPERPFMRLDYKDAIQYLKDHDIKKEDGGFFEFGEDIPEAPERAMTDQINRPIFLCRFPAEIKSFYMSRCKDDRRVTESVDVLVPGVGEIVGGSMRISDMQELLEGYKREGIDPAPYYWYTDQRKYGTTEHGGFGLGIERFLAWLLHRDTVKECCLYPSSQGHRTQSYSSNSTMKRSSEYGNQTHDNSIKKPRFAGQGYNSSYTLPGGMRSDLSQGSSNTDIYYQNPPVGPSSMMMSNPSYSQGTAGFHHHPGHSSGHFASMNAYHQAVPSQYAAMNQFTPSVNSMVPQFTSAFSGAQFPSSYQQAAVSSATANATGRTVYLGNLPTEVDIEEMMNQVRVGPVESVRILNDKSCAFISFMDGAAAMLFYQDASTRKIVLNGQELKVGWGKPSPVPITVQVAVNAQNASRNVYLGNLDESITEATLREDLSKYGTIENVKIVREKNIGFVHFMSISNAMKAVQMLPTDPKYSGKKVNYGKDRCAQRSSVGNGVTTQYAFPASSLNFQSFGSAAMGFGFDPYHSASVAASSHIDNGSELRSPTSPLFSSASSAAGSTASGSAAGNRTVYLGNIHPDTTCEEICNVIRGGILQQIRYMPEKHIAFVTFIDSSSANSFMYIAQQTGVVIKNRRLKVGWGKNPGPLPGHIQLAVSTQSASRNVYVGQLDDNITEEKLRQDFSEYGDIELVNILKEKSCGFVNFTSIMSAIKAIDQIKMKDEYKKYRINYGKDRCGNPPRGITIGGISNGSVMKASKGRNNGESDARVLHAGDTSESDGRNIDSIEDDGVEVDDE</sequence>
<evidence type="ECO:0000256" key="11">
    <source>
        <dbReference type="ARBA" id="ARBA00047844"/>
    </source>
</evidence>
<protein>
    <recommendedName>
        <fullName evidence="3">asparagine--tRNA ligase</fullName>
        <ecNumber evidence="3">6.1.1.22</ecNumber>
    </recommendedName>
    <alternativeName>
        <fullName evidence="10">Asparaginyl-tRNA synthetase</fullName>
    </alternativeName>
</protein>
<dbReference type="InterPro" id="IPR045864">
    <property type="entry name" value="aa-tRNA-synth_II/BPL/LPL"/>
</dbReference>
<keyword evidence="13" id="KW-0175">Coiled coil</keyword>
<accession>A0ABN7UF61</accession>
<dbReference type="Pfam" id="PF20917">
    <property type="entry name" value="AsnRS_N"/>
    <property type="match status" value="1"/>
</dbReference>
<keyword evidence="5" id="KW-0436">Ligase</keyword>
<evidence type="ECO:0000256" key="8">
    <source>
        <dbReference type="ARBA" id="ARBA00022917"/>
    </source>
</evidence>
<dbReference type="InterPro" id="IPR002312">
    <property type="entry name" value="Asp/Asn-tRNA-synth_IIb"/>
</dbReference>
<dbReference type="InterPro" id="IPR004364">
    <property type="entry name" value="Aa-tRNA-synt_II"/>
</dbReference>
<dbReference type="SUPFAM" id="SSF50249">
    <property type="entry name" value="Nucleic acid-binding proteins"/>
    <property type="match status" value="1"/>
</dbReference>
<evidence type="ECO:0000256" key="3">
    <source>
        <dbReference type="ARBA" id="ARBA00012816"/>
    </source>
</evidence>
<feature type="domain" description="RRM" evidence="15">
    <location>
        <begin position="698"/>
        <end position="771"/>
    </location>
</feature>
<dbReference type="InterPro" id="IPR012340">
    <property type="entry name" value="NA-bd_OB-fold"/>
</dbReference>
<evidence type="ECO:0000259" key="16">
    <source>
        <dbReference type="PROSITE" id="PS50862"/>
    </source>
</evidence>
<dbReference type="Gene3D" id="3.30.930.10">
    <property type="entry name" value="Bira Bifunctional Protein, Domain 2"/>
    <property type="match status" value="1"/>
</dbReference>
<gene>
    <name evidence="17" type="ORF">GMARGA_LOCUS5027</name>
</gene>
<evidence type="ECO:0000256" key="12">
    <source>
        <dbReference type="PROSITE-ProRule" id="PRU00176"/>
    </source>
</evidence>
<comment type="subcellular location">
    <subcellularLocation>
        <location evidence="1">Cytoplasm</location>
    </subcellularLocation>
</comment>
<dbReference type="InterPro" id="IPR012677">
    <property type="entry name" value="Nucleotide-bd_a/b_plait_sf"/>
</dbReference>
<dbReference type="InterPro" id="IPR035979">
    <property type="entry name" value="RBD_domain_sf"/>
</dbReference>
<dbReference type="PANTHER" id="PTHR22594:SF16">
    <property type="entry name" value="ASPARAGINE--TRNA LIGASE, CYTOPLASMIC"/>
    <property type="match status" value="1"/>
</dbReference>
<evidence type="ECO:0000256" key="6">
    <source>
        <dbReference type="ARBA" id="ARBA00022741"/>
    </source>
</evidence>
<dbReference type="InterPro" id="IPR006195">
    <property type="entry name" value="aa-tRNA-synth_II"/>
</dbReference>
<feature type="domain" description="Aminoacyl-transfer RNA synthetases class-II family profile" evidence="16">
    <location>
        <begin position="243"/>
        <end position="538"/>
    </location>
</feature>
<dbReference type="EC" id="6.1.1.22" evidence="3"/>
<proteinExistence type="inferred from homology"/>
<dbReference type="SUPFAM" id="SSF55681">
    <property type="entry name" value="Class II aaRS and biotin synthetases"/>
    <property type="match status" value="1"/>
</dbReference>
<feature type="compositionally biased region" description="Basic and acidic residues" evidence="14">
    <location>
        <begin position="1134"/>
        <end position="1144"/>
    </location>
</feature>
<evidence type="ECO:0000256" key="14">
    <source>
        <dbReference type="SAM" id="MobiDB-lite"/>
    </source>
</evidence>
<dbReference type="PANTHER" id="PTHR22594">
    <property type="entry name" value="ASPARTYL/LYSYL-TRNA SYNTHETASE"/>
    <property type="match status" value="1"/>
</dbReference>
<evidence type="ECO:0000256" key="4">
    <source>
        <dbReference type="ARBA" id="ARBA00022490"/>
    </source>
</evidence>
<dbReference type="InterPro" id="IPR000504">
    <property type="entry name" value="RRM_dom"/>
</dbReference>
<dbReference type="InterPro" id="IPR004365">
    <property type="entry name" value="NA-bd_OB_tRNA"/>
</dbReference>
<feature type="compositionally biased region" description="Polar residues" evidence="14">
    <location>
        <begin position="545"/>
        <end position="566"/>
    </location>
</feature>